<evidence type="ECO:0000256" key="1">
    <source>
        <dbReference type="ARBA" id="ARBA00004123"/>
    </source>
</evidence>
<dbReference type="GO" id="GO:0043565">
    <property type="term" value="F:sequence-specific DNA binding"/>
    <property type="evidence" value="ECO:0007669"/>
    <property type="project" value="InterPro"/>
</dbReference>
<dbReference type="GO" id="GO:0005634">
    <property type="term" value="C:nucleus"/>
    <property type="evidence" value="ECO:0007669"/>
    <property type="project" value="UniProtKB-SubCell"/>
</dbReference>
<comment type="similarity">
    <text evidence="4">Belongs to the HSF family.</text>
</comment>
<feature type="region of interest" description="Disordered" evidence="5">
    <location>
        <begin position="292"/>
        <end position="416"/>
    </location>
</feature>
<evidence type="ECO:0000256" key="4">
    <source>
        <dbReference type="RuleBase" id="RU004020"/>
    </source>
</evidence>
<dbReference type="AlphaFoldDB" id="A0A077WSY1"/>
<feature type="compositionally biased region" description="Basic residues" evidence="5">
    <location>
        <begin position="668"/>
        <end position="684"/>
    </location>
</feature>
<feature type="compositionally biased region" description="Basic residues" evidence="5">
    <location>
        <begin position="648"/>
        <end position="657"/>
    </location>
</feature>
<evidence type="ECO:0000256" key="2">
    <source>
        <dbReference type="ARBA" id="ARBA00023125"/>
    </source>
</evidence>
<feature type="compositionally biased region" description="Polar residues" evidence="5">
    <location>
        <begin position="517"/>
        <end position="532"/>
    </location>
</feature>
<organism evidence="7">
    <name type="scientific">Lichtheimia ramosa</name>
    <dbReference type="NCBI Taxonomy" id="688394"/>
    <lineage>
        <taxon>Eukaryota</taxon>
        <taxon>Fungi</taxon>
        <taxon>Fungi incertae sedis</taxon>
        <taxon>Mucoromycota</taxon>
        <taxon>Mucoromycotina</taxon>
        <taxon>Mucoromycetes</taxon>
        <taxon>Mucorales</taxon>
        <taxon>Lichtheimiaceae</taxon>
        <taxon>Lichtheimia</taxon>
    </lineage>
</organism>
<gene>
    <name evidence="7" type="ORF">LRAMOSA02454</name>
</gene>
<evidence type="ECO:0000256" key="3">
    <source>
        <dbReference type="ARBA" id="ARBA00023242"/>
    </source>
</evidence>
<evidence type="ECO:0000313" key="7">
    <source>
        <dbReference type="EMBL" id="CDS09777.1"/>
    </source>
</evidence>
<feature type="compositionally biased region" description="Polar residues" evidence="5">
    <location>
        <begin position="378"/>
        <end position="408"/>
    </location>
</feature>
<dbReference type="PANTHER" id="PTHR10015">
    <property type="entry name" value="HEAT SHOCK TRANSCRIPTION FACTOR"/>
    <property type="match status" value="1"/>
</dbReference>
<feature type="compositionally biased region" description="Low complexity" evidence="5">
    <location>
        <begin position="359"/>
        <end position="377"/>
    </location>
</feature>
<feature type="compositionally biased region" description="Low complexity" evidence="5">
    <location>
        <begin position="324"/>
        <end position="351"/>
    </location>
</feature>
<dbReference type="SMART" id="SM00415">
    <property type="entry name" value="HSF"/>
    <property type="match status" value="1"/>
</dbReference>
<dbReference type="InterPro" id="IPR036390">
    <property type="entry name" value="WH_DNA-bd_sf"/>
</dbReference>
<keyword evidence="2" id="KW-0238">DNA-binding</keyword>
<feature type="compositionally biased region" description="Low complexity" evidence="5">
    <location>
        <begin position="41"/>
        <end position="68"/>
    </location>
</feature>
<accession>A0A077WSY1</accession>
<dbReference type="OrthoDB" id="60033at2759"/>
<feature type="region of interest" description="Disordered" evidence="5">
    <location>
        <begin position="1"/>
        <end position="70"/>
    </location>
</feature>
<feature type="compositionally biased region" description="Low complexity" evidence="5">
    <location>
        <begin position="295"/>
        <end position="308"/>
    </location>
</feature>
<feature type="region of interest" description="Disordered" evidence="5">
    <location>
        <begin position="640"/>
        <end position="684"/>
    </location>
</feature>
<proteinExistence type="inferred from homology"/>
<dbReference type="GO" id="GO:0003700">
    <property type="term" value="F:DNA-binding transcription factor activity"/>
    <property type="evidence" value="ECO:0007669"/>
    <property type="project" value="InterPro"/>
</dbReference>
<feature type="region of interest" description="Disordered" evidence="5">
    <location>
        <begin position="605"/>
        <end position="625"/>
    </location>
</feature>
<evidence type="ECO:0000256" key="5">
    <source>
        <dbReference type="SAM" id="MobiDB-lite"/>
    </source>
</evidence>
<dbReference type="EMBL" id="LK023335">
    <property type="protein sequence ID" value="CDS09777.1"/>
    <property type="molecule type" value="Genomic_DNA"/>
</dbReference>
<dbReference type="InterPro" id="IPR036388">
    <property type="entry name" value="WH-like_DNA-bd_sf"/>
</dbReference>
<feature type="region of interest" description="Disordered" evidence="5">
    <location>
        <begin position="491"/>
        <end position="532"/>
    </location>
</feature>
<dbReference type="PANTHER" id="PTHR10015:SF361">
    <property type="entry name" value="TRANSCRIPTION FACTOR SKN7"/>
    <property type="match status" value="1"/>
</dbReference>
<feature type="compositionally biased region" description="Low complexity" evidence="5">
    <location>
        <begin position="10"/>
        <end position="31"/>
    </location>
</feature>
<sequence length="684" mass="75749">MDYPDYAADTSPHFSSPSTTTTTTAENNTFSHRLRPMNTFSSSPSTSLQSPPSNDVTFQQQQRSSTSSLDAERHFQLLAASSSIDTTSFHHHHHEPACSTTEFPRHVHLTPHPTTALMQEYWHGQTPLLLDNPLHVHELDNVEVNHSERGIAGFVSKLYQSLQAPDNEQKYARWCKHDGKDMFIIECIPKFTEVVLPRLFKHCKFASFVRQLNIYGFQRDTDARKTKDTRDKESCRWYHPYFRPGRRDLFHLIRRKAARYPRRKRVKVEEDPETIVNVGDDSDTEMMNDKYRCRSSSVSSTAISQAQQDSNSNNTMEDMGGNMTTTTAAAAQTTSSSPSSVMGQQQTATAQLPPPPTPSQQQQQQQSSLGHHQQQSTMAPSSIAPHTTTNSSSVVMAGSASQLQEQSPTTTTATTGGAVTVMATSVTPPTCMIPTTNDMTHRERDMQNQIIKITRGYQQLAAQIKHAYDIIEVQGRRIQALETELVRNQQRSSDMSYLGHGNNNSNGGGDHGTSTTADASNTFTNHSSPNGNTTDLYTQLFPHPGVRIKPELSTPYDNMLLPPSDEWVYHAEQFSSPSSATPDRSNAATIAAAAAAVAAAAANNNAAAPAPPTQDHTTTPTHGDMTTFGLAAAVAAAKYPPTTTTTHHQQHHHHHPHHPEQQAQQQQHHPHHSHHHPIQQHRPM</sequence>
<dbReference type="Gene3D" id="1.10.10.10">
    <property type="entry name" value="Winged helix-like DNA-binding domain superfamily/Winged helix DNA-binding domain"/>
    <property type="match status" value="1"/>
</dbReference>
<feature type="domain" description="HSF-type DNA-binding" evidence="6">
    <location>
        <begin position="150"/>
        <end position="256"/>
    </location>
</feature>
<name>A0A077WSY1_9FUNG</name>
<keyword evidence="3" id="KW-0539">Nucleus</keyword>
<evidence type="ECO:0000259" key="6">
    <source>
        <dbReference type="SMART" id="SM00415"/>
    </source>
</evidence>
<dbReference type="Pfam" id="PF00447">
    <property type="entry name" value="HSF_DNA-bind"/>
    <property type="match status" value="1"/>
</dbReference>
<comment type="subcellular location">
    <subcellularLocation>
        <location evidence="1">Nucleus</location>
    </subcellularLocation>
</comment>
<protein>
    <recommendedName>
        <fullName evidence="6">HSF-type DNA-binding domain-containing protein</fullName>
    </recommendedName>
</protein>
<reference evidence="7" key="1">
    <citation type="journal article" date="2014" name="Genome Announc.">
        <title>De novo whole-genome sequence and genome annotation of Lichtheimia ramosa.</title>
        <authorList>
            <person name="Linde J."/>
            <person name="Schwartze V."/>
            <person name="Binder U."/>
            <person name="Lass-Florl C."/>
            <person name="Voigt K."/>
            <person name="Horn F."/>
        </authorList>
    </citation>
    <scope>NUCLEOTIDE SEQUENCE</scope>
    <source>
        <strain evidence="7">JMRC FSU:6197</strain>
    </source>
</reference>
<dbReference type="SUPFAM" id="SSF46785">
    <property type="entry name" value="Winged helix' DNA-binding domain"/>
    <property type="match status" value="1"/>
</dbReference>
<dbReference type="InterPro" id="IPR000232">
    <property type="entry name" value="HSF_DNA-bd"/>
</dbReference>